<protein>
    <submittedName>
        <fullName evidence="1">Uncharacterized protein</fullName>
    </submittedName>
</protein>
<sequence>MILLELLQGVVLCLTLFLVVKTYDLLKLLGEHARGCPVTVRIESGSVDWLIQYPWGKRKVKGVWVDNVVIARQMLDLLEGSEGL</sequence>
<dbReference type="EMBL" id="LAZR01000274">
    <property type="protein sequence ID" value="KKN77731.1"/>
    <property type="molecule type" value="Genomic_DNA"/>
</dbReference>
<accession>A0A0F9VW91</accession>
<evidence type="ECO:0000313" key="1">
    <source>
        <dbReference type="EMBL" id="KKN77731.1"/>
    </source>
</evidence>
<name>A0A0F9VW91_9ZZZZ</name>
<gene>
    <name evidence="1" type="ORF">LCGC14_0357050</name>
</gene>
<dbReference type="AlphaFoldDB" id="A0A0F9VW91"/>
<reference evidence="1" key="1">
    <citation type="journal article" date="2015" name="Nature">
        <title>Complex archaea that bridge the gap between prokaryotes and eukaryotes.</title>
        <authorList>
            <person name="Spang A."/>
            <person name="Saw J.H."/>
            <person name="Jorgensen S.L."/>
            <person name="Zaremba-Niedzwiedzka K."/>
            <person name="Martijn J."/>
            <person name="Lind A.E."/>
            <person name="van Eijk R."/>
            <person name="Schleper C."/>
            <person name="Guy L."/>
            <person name="Ettema T.J."/>
        </authorList>
    </citation>
    <scope>NUCLEOTIDE SEQUENCE</scope>
</reference>
<comment type="caution">
    <text evidence="1">The sequence shown here is derived from an EMBL/GenBank/DDBJ whole genome shotgun (WGS) entry which is preliminary data.</text>
</comment>
<organism evidence="1">
    <name type="scientific">marine sediment metagenome</name>
    <dbReference type="NCBI Taxonomy" id="412755"/>
    <lineage>
        <taxon>unclassified sequences</taxon>
        <taxon>metagenomes</taxon>
        <taxon>ecological metagenomes</taxon>
    </lineage>
</organism>
<proteinExistence type="predicted"/>